<feature type="compositionally biased region" description="Polar residues" evidence="1">
    <location>
        <begin position="41"/>
        <end position="54"/>
    </location>
</feature>
<feature type="region of interest" description="Disordered" evidence="1">
    <location>
        <begin position="1"/>
        <end position="54"/>
    </location>
</feature>
<dbReference type="RefSeq" id="XP_030874079.1">
    <property type="nucleotide sequence ID" value="XM_031018219.1"/>
</dbReference>
<feature type="compositionally biased region" description="Polar residues" evidence="1">
    <location>
        <begin position="10"/>
        <end position="21"/>
    </location>
</feature>
<feature type="region of interest" description="Disordered" evidence="1">
    <location>
        <begin position="183"/>
        <end position="208"/>
    </location>
</feature>
<dbReference type="PANTHER" id="PTHR33769:SF1">
    <property type="entry name" value="TESTIS-EXPRESSED PROTEIN 26"/>
    <property type="match status" value="1"/>
</dbReference>
<accession>A0A7F8PZ33</accession>
<dbReference type="InterPro" id="IPR043460">
    <property type="entry name" value="MEDAG/TEX26"/>
</dbReference>
<dbReference type="GeneID" id="115937012"/>
<evidence type="ECO:0000256" key="1">
    <source>
        <dbReference type="SAM" id="MobiDB-lite"/>
    </source>
</evidence>
<evidence type="ECO:0000313" key="3">
    <source>
        <dbReference type="RefSeq" id="XP_030874079.1"/>
    </source>
</evidence>
<proteinExistence type="predicted"/>
<name>A0A7F8PZ33_LEPWE</name>
<dbReference type="KEGG" id="lww:115937012"/>
<feature type="compositionally biased region" description="Polar residues" evidence="1">
    <location>
        <begin position="197"/>
        <end position="208"/>
    </location>
</feature>
<gene>
    <name evidence="3" type="primary">LOC115937012</name>
</gene>
<reference evidence="3" key="1">
    <citation type="submission" date="2025-08" db="UniProtKB">
        <authorList>
            <consortium name="RefSeq"/>
        </authorList>
    </citation>
    <scope>IDENTIFICATION</scope>
    <source>
        <tissue evidence="3">Liver</tissue>
    </source>
</reference>
<organism evidence="2 3">
    <name type="scientific">Leptonychotes weddellii</name>
    <name type="common">Weddell seal</name>
    <name type="synonym">Otaria weddellii</name>
    <dbReference type="NCBI Taxonomy" id="9713"/>
    <lineage>
        <taxon>Eukaryota</taxon>
        <taxon>Metazoa</taxon>
        <taxon>Chordata</taxon>
        <taxon>Craniata</taxon>
        <taxon>Vertebrata</taxon>
        <taxon>Euteleostomi</taxon>
        <taxon>Mammalia</taxon>
        <taxon>Eutheria</taxon>
        <taxon>Laurasiatheria</taxon>
        <taxon>Carnivora</taxon>
        <taxon>Caniformia</taxon>
        <taxon>Pinnipedia</taxon>
        <taxon>Phocidae</taxon>
        <taxon>Monachinae</taxon>
        <taxon>Lobodontini</taxon>
        <taxon>Leptonychotes</taxon>
    </lineage>
</organism>
<dbReference type="GO" id="GO:0005737">
    <property type="term" value="C:cytoplasm"/>
    <property type="evidence" value="ECO:0007669"/>
    <property type="project" value="TreeGrafter"/>
</dbReference>
<keyword evidence="2" id="KW-1185">Reference proteome</keyword>
<dbReference type="PANTHER" id="PTHR33769">
    <property type="entry name" value="TESTIS-EXPRESSED PROTEIN 26 ISOFORM X3"/>
    <property type="match status" value="1"/>
</dbReference>
<feature type="region of interest" description="Disordered" evidence="1">
    <location>
        <begin position="118"/>
        <end position="143"/>
    </location>
</feature>
<protein>
    <submittedName>
        <fullName evidence="3">Testis-expressed protein 26-like</fullName>
    </submittedName>
</protein>
<sequence length="208" mass="23867">MATRHKAATRSPQHPVQQKQRAPSRPLLSRMARTGPEAACPSQSGHKIQPSDTTWDSYATTMRTAYTPKTGAVPALIRQKSIRRLGYTYSLSDPIPNQTQYNDEYVWKTYSKEDLIKNGTSRGIRRHKSHPSQKPEKRGKQQQLHIVYKKTIKVFKRHTDFCYKDPDKCLILYGDDQLKDKVQGEQLAPDSKHTRTHQASTVENSYSE</sequence>
<evidence type="ECO:0000313" key="2">
    <source>
        <dbReference type="Proteomes" id="UP000245341"/>
    </source>
</evidence>
<dbReference type="Proteomes" id="UP000245341">
    <property type="component" value="Unplaced"/>
</dbReference>
<dbReference type="AlphaFoldDB" id="A0A7F8PZ33"/>
<dbReference type="OrthoDB" id="9675888at2759"/>